<dbReference type="AlphaFoldDB" id="A0A8C5SUX1"/>
<feature type="compositionally biased region" description="Basic residues" evidence="1">
    <location>
        <begin position="13"/>
        <end position="23"/>
    </location>
</feature>
<dbReference type="InterPro" id="IPR051375">
    <property type="entry name" value="Tuftelin_GRINL1A/MYZAP/CCD68"/>
</dbReference>
<sequence>MLRYSSGLTVTHTKPRQPQSKRKANICRLRLTLPPEENWPPWGGTNSAEKTPKQLYQAPSGLSAGDLKHGVVYGVVHRSDDNHNKEMVVYGWSAHQLKEEMRYIRDVRLTLERVRNKMYGEYDEMKRKIHELSSELTVSTVAAEQRTSSSPLLALLCPCWGLMLRLHFLPNWCFLSVVGSLRSCSLLIPAEVVFLISLSQETLLHWPRSAHVFYGAIYKYVFMESMDRLCCTILYTPMAFPCASSGWGTPSSVAWHSLAWLADFCFAYLQAVLLFFEMPRRHLCSKSPIWSSRTGVSSHIFC</sequence>
<dbReference type="Ensembl" id="ENSLLTT00000023467.1">
    <property type="protein sequence ID" value="ENSLLTP00000022627.1"/>
    <property type="gene ID" value="ENSLLTG00000016811.1"/>
</dbReference>
<evidence type="ECO:0000256" key="1">
    <source>
        <dbReference type="SAM" id="MobiDB-lite"/>
    </source>
</evidence>
<evidence type="ECO:0000313" key="3">
    <source>
        <dbReference type="Proteomes" id="UP000694406"/>
    </source>
</evidence>
<dbReference type="Proteomes" id="UP000694406">
    <property type="component" value="Unplaced"/>
</dbReference>
<feature type="compositionally biased region" description="Polar residues" evidence="1">
    <location>
        <begin position="1"/>
        <end position="12"/>
    </location>
</feature>
<keyword evidence="3" id="KW-1185">Reference proteome</keyword>
<reference evidence="2" key="1">
    <citation type="submission" date="2025-08" db="UniProtKB">
        <authorList>
            <consortium name="Ensembl"/>
        </authorList>
    </citation>
    <scope>IDENTIFICATION</scope>
</reference>
<organism evidence="2 3">
    <name type="scientific">Laticauda laticaudata</name>
    <name type="common">Blue-ringed sea krait</name>
    <name type="synonym">Blue-lipped sea krait</name>
    <dbReference type="NCBI Taxonomy" id="8630"/>
    <lineage>
        <taxon>Eukaryota</taxon>
        <taxon>Metazoa</taxon>
        <taxon>Chordata</taxon>
        <taxon>Craniata</taxon>
        <taxon>Vertebrata</taxon>
        <taxon>Euteleostomi</taxon>
        <taxon>Lepidosauria</taxon>
        <taxon>Squamata</taxon>
        <taxon>Bifurcata</taxon>
        <taxon>Unidentata</taxon>
        <taxon>Episquamata</taxon>
        <taxon>Toxicofera</taxon>
        <taxon>Serpentes</taxon>
        <taxon>Colubroidea</taxon>
        <taxon>Elapidae</taxon>
        <taxon>Laticaudinae</taxon>
        <taxon>Laticauda</taxon>
    </lineage>
</organism>
<evidence type="ECO:0000313" key="2">
    <source>
        <dbReference type="Ensembl" id="ENSLLTP00000022627.1"/>
    </source>
</evidence>
<dbReference type="GO" id="GO:0031674">
    <property type="term" value="C:I band"/>
    <property type="evidence" value="ECO:0007669"/>
    <property type="project" value="TreeGrafter"/>
</dbReference>
<dbReference type="GeneTree" id="ENSGT00950000183065"/>
<feature type="region of interest" description="Disordered" evidence="1">
    <location>
        <begin position="1"/>
        <end position="23"/>
    </location>
</feature>
<name>A0A8C5SUX1_LATLA</name>
<protein>
    <recommendedName>
        <fullName evidence="4">Myocardial zonula adherens protein</fullName>
    </recommendedName>
</protein>
<dbReference type="PANTHER" id="PTHR23171">
    <property type="entry name" value="GDOWN1"/>
    <property type="match status" value="1"/>
</dbReference>
<dbReference type="GO" id="GO:0035556">
    <property type="term" value="P:intracellular signal transduction"/>
    <property type="evidence" value="ECO:0007669"/>
    <property type="project" value="TreeGrafter"/>
</dbReference>
<proteinExistence type="predicted"/>
<dbReference type="PANTHER" id="PTHR23171:SF4">
    <property type="entry name" value="TUFTELIN"/>
    <property type="match status" value="1"/>
</dbReference>
<evidence type="ECO:0008006" key="4">
    <source>
        <dbReference type="Google" id="ProtNLM"/>
    </source>
</evidence>
<reference evidence="2" key="2">
    <citation type="submission" date="2025-09" db="UniProtKB">
        <authorList>
            <consortium name="Ensembl"/>
        </authorList>
    </citation>
    <scope>IDENTIFICATION</scope>
</reference>
<accession>A0A8C5SUX1</accession>